<feature type="signal peptide" evidence="1">
    <location>
        <begin position="1"/>
        <end position="20"/>
    </location>
</feature>
<evidence type="ECO:0000256" key="1">
    <source>
        <dbReference type="SAM" id="SignalP"/>
    </source>
</evidence>
<dbReference type="OrthoDB" id="946335at2"/>
<dbReference type="Pfam" id="PF13568">
    <property type="entry name" value="OMP_b-brl_2"/>
    <property type="match status" value="1"/>
</dbReference>
<dbReference type="InterPro" id="IPR025665">
    <property type="entry name" value="Beta-barrel_OMP_2"/>
</dbReference>
<proteinExistence type="predicted"/>
<reference evidence="3 4" key="1">
    <citation type="submission" date="2016-10" db="EMBL/GenBank/DDBJ databases">
        <title>Arsenicibacter rosenii gen. nov., sp. nov., an efficient arsenic-methylating bacterium isolated from an arsenic-contaminated paddy soil.</title>
        <authorList>
            <person name="Huang K."/>
        </authorList>
    </citation>
    <scope>NUCLEOTIDE SEQUENCE [LARGE SCALE GENOMIC DNA]</scope>
    <source>
        <strain evidence="3 4">SM-1</strain>
    </source>
</reference>
<sequence>MRIKQLLFMLALVCPSVVFAQTNALSGHFGIKAGPSITRLALSGVTTSVPKQKIDFSLGAMYQLRYKNFTVQPELLYSKEGGTLKVQRVGRTEIVRNNFSYIALPVLFGWIPTEGIALQAGPQFSYAVNAGSTYGPGTKNDMGIVIGAHYDFLDMLDKFSLQVRYIHGLTNVAPATATGIDLNYRNRVLQVAFVYNFYKKKK</sequence>
<dbReference type="AlphaFoldDB" id="A0A1S2VFQ1"/>
<feature type="domain" description="Outer membrane protein beta-barrel" evidence="2">
    <location>
        <begin position="19"/>
        <end position="172"/>
    </location>
</feature>
<feature type="chain" id="PRO_5010277049" description="Outer membrane protein beta-barrel domain-containing protein" evidence="1">
    <location>
        <begin position="21"/>
        <end position="202"/>
    </location>
</feature>
<accession>A0A1S2VFQ1</accession>
<name>A0A1S2VFQ1_9BACT</name>
<organism evidence="3 4">
    <name type="scientific">Arsenicibacter rosenii</name>
    <dbReference type="NCBI Taxonomy" id="1750698"/>
    <lineage>
        <taxon>Bacteria</taxon>
        <taxon>Pseudomonadati</taxon>
        <taxon>Bacteroidota</taxon>
        <taxon>Cytophagia</taxon>
        <taxon>Cytophagales</taxon>
        <taxon>Spirosomataceae</taxon>
        <taxon>Arsenicibacter</taxon>
    </lineage>
</organism>
<dbReference type="EMBL" id="MORL01000015">
    <property type="protein sequence ID" value="OIN57115.1"/>
    <property type="molecule type" value="Genomic_DNA"/>
</dbReference>
<keyword evidence="4" id="KW-1185">Reference proteome</keyword>
<keyword evidence="1" id="KW-0732">Signal</keyword>
<gene>
    <name evidence="3" type="ORF">BLX24_21410</name>
</gene>
<comment type="caution">
    <text evidence="3">The sequence shown here is derived from an EMBL/GenBank/DDBJ whole genome shotgun (WGS) entry which is preliminary data.</text>
</comment>
<evidence type="ECO:0000313" key="3">
    <source>
        <dbReference type="EMBL" id="OIN57115.1"/>
    </source>
</evidence>
<dbReference type="Proteomes" id="UP000181790">
    <property type="component" value="Unassembled WGS sequence"/>
</dbReference>
<dbReference type="RefSeq" id="WP_071505251.1">
    <property type="nucleotide sequence ID" value="NZ_MORL01000015.1"/>
</dbReference>
<protein>
    <recommendedName>
        <fullName evidence="2">Outer membrane protein beta-barrel domain-containing protein</fullName>
    </recommendedName>
</protein>
<evidence type="ECO:0000259" key="2">
    <source>
        <dbReference type="Pfam" id="PF13568"/>
    </source>
</evidence>
<evidence type="ECO:0000313" key="4">
    <source>
        <dbReference type="Proteomes" id="UP000181790"/>
    </source>
</evidence>